<dbReference type="KEGG" id="hir:HETIRDRAFT_324732"/>
<keyword evidence="4" id="KW-1185">Reference proteome</keyword>
<dbReference type="HOGENOM" id="CLU_1787104_0_0_1"/>
<dbReference type="GeneID" id="20671074"/>
<evidence type="ECO:0000259" key="2">
    <source>
        <dbReference type="Pfam" id="PF07926"/>
    </source>
</evidence>
<evidence type="ECO:0000256" key="1">
    <source>
        <dbReference type="SAM" id="MobiDB-lite"/>
    </source>
</evidence>
<dbReference type="RefSeq" id="XP_009548830.1">
    <property type="nucleotide sequence ID" value="XM_009550535.1"/>
</dbReference>
<proteinExistence type="predicted"/>
<dbReference type="OrthoDB" id="343070at2759"/>
<name>W4JY35_HETIT</name>
<dbReference type="InParanoid" id="W4JY35"/>
<dbReference type="EMBL" id="KI925461">
    <property type="protein sequence ID" value="ETW78492.1"/>
    <property type="molecule type" value="Genomic_DNA"/>
</dbReference>
<organism evidence="3 4">
    <name type="scientific">Heterobasidion irregulare (strain TC 32-1)</name>
    <dbReference type="NCBI Taxonomy" id="747525"/>
    <lineage>
        <taxon>Eukaryota</taxon>
        <taxon>Fungi</taxon>
        <taxon>Dikarya</taxon>
        <taxon>Basidiomycota</taxon>
        <taxon>Agaricomycotina</taxon>
        <taxon>Agaricomycetes</taxon>
        <taxon>Russulales</taxon>
        <taxon>Bondarzewiaceae</taxon>
        <taxon>Heterobasidion</taxon>
        <taxon>Heterobasidion annosum species complex</taxon>
    </lineage>
</organism>
<dbReference type="STRING" id="747525.W4JY35"/>
<reference evidence="3 4" key="1">
    <citation type="journal article" date="2012" name="New Phytol.">
        <title>Insight into trade-off between wood decay and parasitism from the genome of a fungal forest pathogen.</title>
        <authorList>
            <person name="Olson A."/>
            <person name="Aerts A."/>
            <person name="Asiegbu F."/>
            <person name="Belbahri L."/>
            <person name="Bouzid O."/>
            <person name="Broberg A."/>
            <person name="Canback B."/>
            <person name="Coutinho P.M."/>
            <person name="Cullen D."/>
            <person name="Dalman K."/>
            <person name="Deflorio G."/>
            <person name="van Diepen L.T."/>
            <person name="Dunand C."/>
            <person name="Duplessis S."/>
            <person name="Durling M."/>
            <person name="Gonthier P."/>
            <person name="Grimwood J."/>
            <person name="Fossdal C.G."/>
            <person name="Hansson D."/>
            <person name="Henrissat B."/>
            <person name="Hietala A."/>
            <person name="Himmelstrand K."/>
            <person name="Hoffmeister D."/>
            <person name="Hogberg N."/>
            <person name="James T.Y."/>
            <person name="Karlsson M."/>
            <person name="Kohler A."/>
            <person name="Kues U."/>
            <person name="Lee Y.H."/>
            <person name="Lin Y.C."/>
            <person name="Lind M."/>
            <person name="Lindquist E."/>
            <person name="Lombard V."/>
            <person name="Lucas S."/>
            <person name="Lunden K."/>
            <person name="Morin E."/>
            <person name="Murat C."/>
            <person name="Park J."/>
            <person name="Raffaello T."/>
            <person name="Rouze P."/>
            <person name="Salamov A."/>
            <person name="Schmutz J."/>
            <person name="Solheim H."/>
            <person name="Stahlberg J."/>
            <person name="Velez H."/>
            <person name="de Vries R.P."/>
            <person name="Wiebenga A."/>
            <person name="Woodward S."/>
            <person name="Yakovlev I."/>
            <person name="Garbelotto M."/>
            <person name="Martin F."/>
            <person name="Grigoriev I.V."/>
            <person name="Stenlid J."/>
        </authorList>
    </citation>
    <scope>NUCLEOTIDE SEQUENCE [LARGE SCALE GENOMIC DNA]</scope>
    <source>
        <strain evidence="3 4">TC 32-1</strain>
    </source>
</reference>
<feature type="domain" description="Nucleoprotein TPR/MLP1-2" evidence="2">
    <location>
        <begin position="4"/>
        <end position="79"/>
    </location>
</feature>
<evidence type="ECO:0000313" key="4">
    <source>
        <dbReference type="Proteomes" id="UP000030671"/>
    </source>
</evidence>
<gene>
    <name evidence="3" type="ORF">HETIRDRAFT_324732</name>
</gene>
<evidence type="ECO:0000313" key="3">
    <source>
        <dbReference type="EMBL" id="ETW78492.1"/>
    </source>
</evidence>
<dbReference type="InterPro" id="IPR012929">
    <property type="entry name" value="Nucleoprot-TPR/MLP1-2_dom"/>
</dbReference>
<accession>W4JY35</accession>
<feature type="region of interest" description="Disordered" evidence="1">
    <location>
        <begin position="81"/>
        <end position="108"/>
    </location>
</feature>
<dbReference type="Pfam" id="PF07926">
    <property type="entry name" value="TPR_MLP1_2"/>
    <property type="match status" value="1"/>
</dbReference>
<protein>
    <recommendedName>
        <fullName evidence="2">Nucleoprotein TPR/MLP1-2 domain-containing protein</fullName>
    </recommendedName>
</protein>
<sequence>MREECAESAKAKYKTKVIAHGESLRDLKGLKLQLSKLQIEARTHLTAAETTQAKLASSESSWGQQREALDKEIANLTARQVIPVGPARDRDAGSAPPAETEPAGDVDEMFAPGDLVLVEVEEFHRHAACDEQARGHSLEASGNPL</sequence>
<dbReference type="Proteomes" id="UP000030671">
    <property type="component" value="Unassembled WGS sequence"/>
</dbReference>
<dbReference type="GO" id="GO:0006606">
    <property type="term" value="P:protein import into nucleus"/>
    <property type="evidence" value="ECO:0007669"/>
    <property type="project" value="InterPro"/>
</dbReference>
<dbReference type="AlphaFoldDB" id="W4JY35"/>